<evidence type="ECO:0000313" key="1">
    <source>
        <dbReference type="EMBL" id="KAH7966574.1"/>
    </source>
</evidence>
<evidence type="ECO:0000313" key="2">
    <source>
        <dbReference type="Proteomes" id="UP000821865"/>
    </source>
</evidence>
<accession>A0ACB8DEM3</accession>
<comment type="caution">
    <text evidence="1">The sequence shown here is derived from an EMBL/GenBank/DDBJ whole genome shotgun (WGS) entry which is preliminary data.</text>
</comment>
<gene>
    <name evidence="1" type="ORF">HPB49_017849</name>
</gene>
<name>A0ACB8DEM3_DERSI</name>
<organism evidence="1 2">
    <name type="scientific">Dermacentor silvarum</name>
    <name type="common">Tick</name>
    <dbReference type="NCBI Taxonomy" id="543639"/>
    <lineage>
        <taxon>Eukaryota</taxon>
        <taxon>Metazoa</taxon>
        <taxon>Ecdysozoa</taxon>
        <taxon>Arthropoda</taxon>
        <taxon>Chelicerata</taxon>
        <taxon>Arachnida</taxon>
        <taxon>Acari</taxon>
        <taxon>Parasitiformes</taxon>
        <taxon>Ixodida</taxon>
        <taxon>Ixodoidea</taxon>
        <taxon>Ixodidae</taxon>
        <taxon>Rhipicephalinae</taxon>
        <taxon>Dermacentor</taxon>
    </lineage>
</organism>
<dbReference type="Proteomes" id="UP000821865">
    <property type="component" value="Chromosome 2"/>
</dbReference>
<reference evidence="1" key="1">
    <citation type="submission" date="2020-05" db="EMBL/GenBank/DDBJ databases">
        <title>Large-scale comparative analyses of tick genomes elucidate their genetic diversity and vector capacities.</title>
        <authorList>
            <person name="Jia N."/>
            <person name="Wang J."/>
            <person name="Shi W."/>
            <person name="Du L."/>
            <person name="Sun Y."/>
            <person name="Zhan W."/>
            <person name="Jiang J."/>
            <person name="Wang Q."/>
            <person name="Zhang B."/>
            <person name="Ji P."/>
            <person name="Sakyi L.B."/>
            <person name="Cui X."/>
            <person name="Yuan T."/>
            <person name="Jiang B."/>
            <person name="Yang W."/>
            <person name="Lam T.T.-Y."/>
            <person name="Chang Q."/>
            <person name="Ding S."/>
            <person name="Wang X."/>
            <person name="Zhu J."/>
            <person name="Ruan X."/>
            <person name="Zhao L."/>
            <person name="Wei J."/>
            <person name="Que T."/>
            <person name="Du C."/>
            <person name="Cheng J."/>
            <person name="Dai P."/>
            <person name="Han X."/>
            <person name="Huang E."/>
            <person name="Gao Y."/>
            <person name="Liu J."/>
            <person name="Shao H."/>
            <person name="Ye R."/>
            <person name="Li L."/>
            <person name="Wei W."/>
            <person name="Wang X."/>
            <person name="Wang C."/>
            <person name="Yang T."/>
            <person name="Huo Q."/>
            <person name="Li W."/>
            <person name="Guo W."/>
            <person name="Chen H."/>
            <person name="Zhou L."/>
            <person name="Ni X."/>
            <person name="Tian J."/>
            <person name="Zhou Y."/>
            <person name="Sheng Y."/>
            <person name="Liu T."/>
            <person name="Pan Y."/>
            <person name="Xia L."/>
            <person name="Li J."/>
            <person name="Zhao F."/>
            <person name="Cao W."/>
        </authorList>
    </citation>
    <scope>NUCLEOTIDE SEQUENCE</scope>
    <source>
        <strain evidence="1">Dsil-2018</strain>
    </source>
</reference>
<keyword evidence="2" id="KW-1185">Reference proteome</keyword>
<dbReference type="EMBL" id="CM023471">
    <property type="protein sequence ID" value="KAH7966574.1"/>
    <property type="molecule type" value="Genomic_DNA"/>
</dbReference>
<sequence>MWFAPWLQDTKMRSCFLHPAALLVTLLVGVALAQPYAQHHNQPTRAVNRGVDYRNNLAPVAPYTRGYDAYASLFQTPAQYSFGYDTAGEYNDRQDGSNVANSGLYGYPDPSGIYRQMNYMGAVQASRPTVATNDKGPIPGVSGYAVFNAAPIILPVPTGSVQNAEAAAYGARATAVVPITGGYSRYGRPAPHPYALAAGAFEYAPYGPYGYGFNEAALGGHAYGSFAPYGPAGYAAGYTPGANAASTGYGNRPSAQRGYRRR</sequence>
<protein>
    <submittedName>
        <fullName evidence="1">Uncharacterized protein</fullName>
    </submittedName>
</protein>
<proteinExistence type="predicted"/>